<dbReference type="NCBIfam" id="TIGR00132">
    <property type="entry name" value="gatA"/>
    <property type="match status" value="1"/>
</dbReference>
<dbReference type="GO" id="GO:0005524">
    <property type="term" value="F:ATP binding"/>
    <property type="evidence" value="ECO:0007669"/>
    <property type="project" value="UniProtKB-KW"/>
</dbReference>
<comment type="function">
    <text evidence="7">Allows the formation of correctly charged Gln-tRNA(Gln) through the transamidation of misacylated Glu-tRNA(Gln) in chloroplasts and mitochondria. The reaction takes place in the presence of glutamine and ATP through an activated gamma-phospho-Glu-tRNA(Gln).</text>
</comment>
<sequence>MQRAQKLAGEFSRRQQTLSKSLNAFIAVADEQSLTEAAERAARDTPNKPLSDTFVAVKDNICTSDFPTTCASRGLTGYRSPYDATVVSRIRAAGGVIAGKTNLDEFGMGSHSLHSAFGPVQTESGHSAGGSSGGSAVAVATDQCHVALGTDTGGSVRLPAAFNSILGFKPSYGLVSRWGVVAYANSLDTVGFFAKDSAKMKDAFSESNGHDALDPTSLTSATRKRLDTVLASRSERSKLRFGIPEECIIQELSGPVRDAWKSTLLALQKAGHEIALVSLPSLPHALSAYYILAPAEASSNLAKYDGVRYGQQAPDSPHLGPLYARTRQHGFGTEVRRRILLGAYSLSANAIDNYFMQAQRVRRLLKQDFDSLFRLPNVLSNAKNEERDSGTIDVILMPTSATLPPKIDLVKEQAPLDAFATDVFTVPASLAGLPALSVPIADQIGLQVIGQYGDDHNVLNIGEVVASLKINNRHERVANVIDVPSRSRERRAWRRNLCLIADLKSDGAQPEEGLGQRILLHVCKQQEVEEVVWPRVRHVRELCLYVGNDGLAGKRLERGAVAADRHRAVRWVDEGQGRGRAAGRVVGRGVALGAAEPEALEVEESAARVLVIDGNGRRVGRVGQGVGEGLAVGAPASAEEGAVRVDAAVWAVVIWAKVFLEDRVLESVVGLAEVGLCAKAAICV</sequence>
<keyword evidence="10" id="KW-1185">Reference proteome</keyword>
<dbReference type="Pfam" id="PF01425">
    <property type="entry name" value="Amidase"/>
    <property type="match status" value="1"/>
</dbReference>
<comment type="similarity">
    <text evidence="1 7">Belongs to the amidase family. GatA subfamily.</text>
</comment>
<dbReference type="HAMAP" id="MF_00120">
    <property type="entry name" value="GatA"/>
    <property type="match status" value="1"/>
</dbReference>
<dbReference type="EMBL" id="VIBQ01000010">
    <property type="protein sequence ID" value="KAB8339302.1"/>
    <property type="molecule type" value="Genomic_DNA"/>
</dbReference>
<keyword evidence="4 7" id="KW-0067">ATP-binding</keyword>
<feature type="active site" description="Charge relay system" evidence="7">
    <location>
        <position position="131"/>
    </location>
</feature>
<dbReference type="InterPro" id="IPR020556">
    <property type="entry name" value="Amidase_CS"/>
</dbReference>
<dbReference type="PANTHER" id="PTHR11895">
    <property type="entry name" value="TRANSAMIDASE"/>
    <property type="match status" value="1"/>
</dbReference>
<comment type="caution">
    <text evidence="9">The sequence shown here is derived from an EMBL/GenBank/DDBJ whole genome shotgun (WGS) entry which is preliminary data.</text>
</comment>
<keyword evidence="2 7" id="KW-0436">Ligase</keyword>
<keyword evidence="7" id="KW-0150">Chloroplast</keyword>
<dbReference type="GO" id="GO:0005739">
    <property type="term" value="C:mitochondrion"/>
    <property type="evidence" value="ECO:0007669"/>
    <property type="project" value="UniProtKB-SubCell"/>
</dbReference>
<evidence type="ECO:0000313" key="10">
    <source>
        <dbReference type="Proteomes" id="UP000327013"/>
    </source>
</evidence>
<feature type="active site" description="Charge relay system" evidence="7">
    <location>
        <position position="58"/>
    </location>
</feature>
<feature type="active site" description="Acyl-ester intermediate" evidence="7">
    <location>
        <position position="155"/>
    </location>
</feature>
<dbReference type="PANTHER" id="PTHR11895:SF7">
    <property type="entry name" value="GLUTAMYL-TRNA(GLN) AMIDOTRANSFERASE SUBUNIT A, MITOCHONDRIAL"/>
    <property type="match status" value="1"/>
</dbReference>
<dbReference type="GO" id="GO:0016811">
    <property type="term" value="F:hydrolase activity, acting on carbon-nitrogen (but not peptide) bonds, in linear amides"/>
    <property type="evidence" value="ECO:0007669"/>
    <property type="project" value="UniProtKB-ARBA"/>
</dbReference>
<evidence type="ECO:0000256" key="2">
    <source>
        <dbReference type="ARBA" id="ARBA00022598"/>
    </source>
</evidence>
<dbReference type="Proteomes" id="UP000327013">
    <property type="component" value="Unassembled WGS sequence"/>
</dbReference>
<dbReference type="GO" id="GO:0032543">
    <property type="term" value="P:mitochondrial translation"/>
    <property type="evidence" value="ECO:0007669"/>
    <property type="project" value="UniProtKB-UniRule"/>
</dbReference>
<comment type="subcellular location">
    <subcellularLocation>
        <location evidence="7">Mitochondrion</location>
    </subcellularLocation>
    <subcellularLocation>
        <location evidence="7">Plastid</location>
        <location evidence="7">Chloroplast stroma</location>
    </subcellularLocation>
</comment>
<comment type="catalytic activity">
    <reaction evidence="6 7">
        <text>L-glutamyl-tRNA(Gln) + L-glutamine + ATP + H2O = L-glutaminyl-tRNA(Gln) + L-glutamate + ADP + phosphate + H(+)</text>
        <dbReference type="Rhea" id="RHEA:17521"/>
        <dbReference type="Rhea" id="RHEA-COMP:9681"/>
        <dbReference type="Rhea" id="RHEA-COMP:9684"/>
        <dbReference type="ChEBI" id="CHEBI:15377"/>
        <dbReference type="ChEBI" id="CHEBI:15378"/>
        <dbReference type="ChEBI" id="CHEBI:29985"/>
        <dbReference type="ChEBI" id="CHEBI:30616"/>
        <dbReference type="ChEBI" id="CHEBI:43474"/>
        <dbReference type="ChEBI" id="CHEBI:58359"/>
        <dbReference type="ChEBI" id="CHEBI:78520"/>
        <dbReference type="ChEBI" id="CHEBI:78521"/>
        <dbReference type="ChEBI" id="CHEBI:456216"/>
        <dbReference type="EC" id="6.3.5.7"/>
    </reaction>
</comment>
<keyword evidence="7" id="KW-0496">Mitochondrion</keyword>
<dbReference type="PROSITE" id="PS00571">
    <property type="entry name" value="AMIDASES"/>
    <property type="match status" value="1"/>
</dbReference>
<evidence type="ECO:0000256" key="7">
    <source>
        <dbReference type="HAMAP-Rule" id="MF_03150"/>
    </source>
</evidence>
<feature type="domain" description="Amidase" evidence="8">
    <location>
        <begin position="10"/>
        <end position="459"/>
    </location>
</feature>
<evidence type="ECO:0000256" key="1">
    <source>
        <dbReference type="ARBA" id="ARBA00008069"/>
    </source>
</evidence>
<keyword evidence="3 7" id="KW-0547">Nucleotide-binding</keyword>
<dbReference type="InterPro" id="IPR004412">
    <property type="entry name" value="GatA"/>
</dbReference>
<organism evidence="9 10">
    <name type="scientific">Carpinus fangiana</name>
    <dbReference type="NCBI Taxonomy" id="176857"/>
    <lineage>
        <taxon>Eukaryota</taxon>
        <taxon>Viridiplantae</taxon>
        <taxon>Streptophyta</taxon>
        <taxon>Embryophyta</taxon>
        <taxon>Tracheophyta</taxon>
        <taxon>Spermatophyta</taxon>
        <taxon>Magnoliopsida</taxon>
        <taxon>eudicotyledons</taxon>
        <taxon>Gunneridae</taxon>
        <taxon>Pentapetalae</taxon>
        <taxon>rosids</taxon>
        <taxon>fabids</taxon>
        <taxon>Fagales</taxon>
        <taxon>Betulaceae</taxon>
        <taxon>Carpinus</taxon>
    </lineage>
</organism>
<evidence type="ECO:0000256" key="3">
    <source>
        <dbReference type="ARBA" id="ARBA00022741"/>
    </source>
</evidence>
<evidence type="ECO:0000313" key="9">
    <source>
        <dbReference type="EMBL" id="KAB8339302.1"/>
    </source>
</evidence>
<dbReference type="GO" id="GO:0030956">
    <property type="term" value="C:glutamyl-tRNA(Gln) amidotransferase complex"/>
    <property type="evidence" value="ECO:0007669"/>
    <property type="project" value="UniProtKB-UniRule"/>
</dbReference>
<accession>A0A5N6KRN2</accession>
<dbReference type="InterPro" id="IPR036928">
    <property type="entry name" value="AS_sf"/>
</dbReference>
<name>A0A5N6KRN2_9ROSI</name>
<gene>
    <name evidence="7" type="primary">GATA</name>
    <name evidence="9" type="ORF">FH972_022235</name>
</gene>
<proteinExistence type="inferred from homology"/>
<keyword evidence="7" id="KW-0934">Plastid</keyword>
<dbReference type="GO" id="GO:0050567">
    <property type="term" value="F:glutaminyl-tRNA synthase (glutamine-hydrolyzing) activity"/>
    <property type="evidence" value="ECO:0007669"/>
    <property type="project" value="UniProtKB-UniRule"/>
</dbReference>
<dbReference type="EC" id="6.3.5.7" evidence="7"/>
<comment type="miscellaneous">
    <text evidence="7">This protein may be expected to contain an N-terminal transit peptide but none has been predicted.</text>
</comment>
<dbReference type="InterPro" id="IPR023631">
    <property type="entry name" value="Amidase_dom"/>
</dbReference>
<dbReference type="Gene3D" id="3.90.1300.10">
    <property type="entry name" value="Amidase signature (AS) domain"/>
    <property type="match status" value="1"/>
</dbReference>
<dbReference type="GO" id="GO:0070681">
    <property type="term" value="P:glutaminyl-tRNAGln biosynthesis via transamidation"/>
    <property type="evidence" value="ECO:0007669"/>
    <property type="project" value="UniProtKB-UniRule"/>
</dbReference>
<comment type="subunit">
    <text evidence="7">Subunit of the heterotrimeric GatCAB amidotransferase (AdT) complex, composed of A, B and C subunits.</text>
</comment>
<protein>
    <recommendedName>
        <fullName evidence="7">Glutamyl-tRNA(Gln) amidotransferase subunit A, chloroplastic/mitochondrial</fullName>
        <shortName evidence="7">Glu-AdT subunit A</shortName>
        <ecNumber evidence="7">6.3.5.7</ecNumber>
    </recommendedName>
</protein>
<dbReference type="GO" id="GO:0009570">
    <property type="term" value="C:chloroplast stroma"/>
    <property type="evidence" value="ECO:0007669"/>
    <property type="project" value="UniProtKB-SubCell"/>
</dbReference>
<dbReference type="OrthoDB" id="421993at2759"/>
<evidence type="ECO:0000256" key="6">
    <source>
        <dbReference type="ARBA" id="ARBA00047407"/>
    </source>
</evidence>
<dbReference type="AlphaFoldDB" id="A0A5N6KRN2"/>
<reference evidence="9 10" key="1">
    <citation type="submission" date="2019-06" db="EMBL/GenBank/DDBJ databases">
        <title>A chromosomal-level reference genome of Carpinus fangiana (Coryloideae, Betulaceae).</title>
        <authorList>
            <person name="Yang X."/>
            <person name="Wang Z."/>
            <person name="Zhang L."/>
            <person name="Hao G."/>
            <person name="Liu J."/>
            <person name="Yang Y."/>
        </authorList>
    </citation>
    <scope>NUCLEOTIDE SEQUENCE [LARGE SCALE GENOMIC DNA]</scope>
    <source>
        <strain evidence="9">Cfa_2016G</strain>
        <tissue evidence="9">Leaf</tissue>
    </source>
</reference>
<evidence type="ECO:0000256" key="5">
    <source>
        <dbReference type="ARBA" id="ARBA00022917"/>
    </source>
</evidence>
<keyword evidence="5 7" id="KW-0648">Protein biosynthesis</keyword>
<dbReference type="InterPro" id="IPR000120">
    <property type="entry name" value="Amidase"/>
</dbReference>
<dbReference type="SUPFAM" id="SSF75304">
    <property type="entry name" value="Amidase signature (AS) enzymes"/>
    <property type="match status" value="1"/>
</dbReference>
<evidence type="ECO:0000256" key="4">
    <source>
        <dbReference type="ARBA" id="ARBA00022840"/>
    </source>
</evidence>
<evidence type="ECO:0000259" key="8">
    <source>
        <dbReference type="Pfam" id="PF01425"/>
    </source>
</evidence>